<dbReference type="EMBL" id="JAGGJQ010000001">
    <property type="protein sequence ID" value="MBP1838121.1"/>
    <property type="molecule type" value="Genomic_DNA"/>
</dbReference>
<evidence type="ECO:0000259" key="5">
    <source>
        <dbReference type="PROSITE" id="PS51782"/>
    </source>
</evidence>
<dbReference type="GO" id="GO:0004040">
    <property type="term" value="F:amidase activity"/>
    <property type="evidence" value="ECO:0007669"/>
    <property type="project" value="InterPro"/>
</dbReference>
<dbReference type="PROSITE" id="PS51782">
    <property type="entry name" value="LYSM"/>
    <property type="match status" value="1"/>
</dbReference>
<dbReference type="RefSeq" id="WP_057781906.1">
    <property type="nucleotide sequence ID" value="NZ_JAGGJQ010000001.1"/>
</dbReference>
<sequence>MKRIIILLLIAGVVFSCGSRKRKTTSSKQHTEYLKSRKFRHNTNESETVVRETEPEVEVMPKVITNTAEYIQVFGGVAVEEMKFYNIPASITLAQGILESGSGKGRLAVEANNHFGIKCHDWTGAEIYHDDDEDQECFRKYKDPKYSYRDHSLFLTERKRYSALFDLDIDDYKGWAKGLRAAGYATDRKYPDKLIALIERYELYKYDNLVTGNQQPSRKQQRSSQDVHYVVKGDTLYSISRRYNISVQELQNINGLKDTNLSIGQELLVKS</sequence>
<evidence type="ECO:0000313" key="9">
    <source>
        <dbReference type="Proteomes" id="UP001231587"/>
    </source>
</evidence>
<dbReference type="GO" id="GO:0031640">
    <property type="term" value="P:killing of cells of another organism"/>
    <property type="evidence" value="ECO:0007669"/>
    <property type="project" value="UniProtKB-KW"/>
</dbReference>
<protein>
    <recommendedName>
        <fullName evidence="4">Peptidoglycan hydrolase</fullName>
    </recommendedName>
</protein>
<dbReference type="GO" id="GO:0042742">
    <property type="term" value="P:defense response to bacterium"/>
    <property type="evidence" value="ECO:0007669"/>
    <property type="project" value="UniProtKB-KW"/>
</dbReference>
<evidence type="ECO:0000313" key="6">
    <source>
        <dbReference type="EMBL" id="MBP1838121.1"/>
    </source>
</evidence>
<dbReference type="PANTHER" id="PTHR33308:SF9">
    <property type="entry name" value="PEPTIDOGLYCAN HYDROLASE FLGJ"/>
    <property type="match status" value="1"/>
</dbReference>
<keyword evidence="3 6" id="KW-0378">Hydrolase</keyword>
<dbReference type="Gene3D" id="3.10.350.10">
    <property type="entry name" value="LysM domain"/>
    <property type="match status" value="1"/>
</dbReference>
<evidence type="ECO:0000313" key="7">
    <source>
        <dbReference type="EMBL" id="MDQ0334256.1"/>
    </source>
</evidence>
<dbReference type="InterPro" id="IPR036779">
    <property type="entry name" value="LysM_dom_sf"/>
</dbReference>
<dbReference type="SUPFAM" id="SSF54106">
    <property type="entry name" value="LysM domain"/>
    <property type="match status" value="1"/>
</dbReference>
<dbReference type="Gene3D" id="1.10.530.10">
    <property type="match status" value="1"/>
</dbReference>
<evidence type="ECO:0000256" key="2">
    <source>
        <dbReference type="ARBA" id="ARBA00022638"/>
    </source>
</evidence>
<reference evidence="6" key="1">
    <citation type="submission" date="2021-03" db="EMBL/GenBank/DDBJ databases">
        <title>Genomic Encyclopedia of Type Strains, Phase IV (KMG-IV): sequencing the most valuable type-strain genomes for metagenomic binning, comparative biology and taxonomic classification.</title>
        <authorList>
            <person name="Goeker M."/>
        </authorList>
    </citation>
    <scope>NUCLEOTIDE SEQUENCE</scope>
    <source>
        <strain evidence="6">DSM 15523</strain>
        <strain evidence="7 9">DSM 16476</strain>
    </source>
</reference>
<name>A0A9X0YH96_9FLAO</name>
<dbReference type="AlphaFoldDB" id="A0A9X0YH96"/>
<dbReference type="InterPro" id="IPR002901">
    <property type="entry name" value="MGlyc_endo_b_GlcNAc-like_dom"/>
</dbReference>
<gene>
    <name evidence="6" type="ORF">J2Z56_000017</name>
    <name evidence="7" type="ORF">J2Z57_000683</name>
</gene>
<comment type="caution">
    <text evidence="6">The sequence shown here is derived from an EMBL/GenBank/DDBJ whole genome shotgun (WGS) entry which is preliminary data.</text>
</comment>
<dbReference type="InterPro" id="IPR051056">
    <property type="entry name" value="Glycosyl_Hydrolase_73"/>
</dbReference>
<evidence type="ECO:0000313" key="8">
    <source>
        <dbReference type="Proteomes" id="UP001138672"/>
    </source>
</evidence>
<evidence type="ECO:0000256" key="4">
    <source>
        <dbReference type="ARBA" id="ARBA00032108"/>
    </source>
</evidence>
<dbReference type="InterPro" id="IPR018392">
    <property type="entry name" value="LysM"/>
</dbReference>
<dbReference type="Proteomes" id="UP001138672">
    <property type="component" value="Unassembled WGS sequence"/>
</dbReference>
<dbReference type="PANTHER" id="PTHR33308">
    <property type="entry name" value="PEPTIDOGLYCAN HYDROLASE FLGJ"/>
    <property type="match status" value="1"/>
</dbReference>
<feature type="domain" description="LysM" evidence="5">
    <location>
        <begin position="226"/>
        <end position="269"/>
    </location>
</feature>
<keyword evidence="1" id="KW-0929">Antimicrobial</keyword>
<dbReference type="SMART" id="SM00257">
    <property type="entry name" value="LysM"/>
    <property type="match status" value="1"/>
</dbReference>
<dbReference type="Pfam" id="PF01832">
    <property type="entry name" value="Glucosaminidase"/>
    <property type="match status" value="1"/>
</dbReference>
<dbReference type="CDD" id="cd00118">
    <property type="entry name" value="LysM"/>
    <property type="match status" value="1"/>
</dbReference>
<keyword evidence="9" id="KW-1185">Reference proteome</keyword>
<keyword evidence="2" id="KW-0081">Bacteriolytic enzyme</keyword>
<evidence type="ECO:0000256" key="1">
    <source>
        <dbReference type="ARBA" id="ARBA00022529"/>
    </source>
</evidence>
<organism evidence="6 8">
    <name type="scientific">Formosa algae</name>
    <dbReference type="NCBI Taxonomy" id="225843"/>
    <lineage>
        <taxon>Bacteria</taxon>
        <taxon>Pseudomonadati</taxon>
        <taxon>Bacteroidota</taxon>
        <taxon>Flavobacteriia</taxon>
        <taxon>Flavobacteriales</taxon>
        <taxon>Flavobacteriaceae</taxon>
        <taxon>Formosa</taxon>
    </lineage>
</organism>
<dbReference type="OrthoDB" id="977752at2"/>
<accession>A0A9X0YH96</accession>
<dbReference type="PROSITE" id="PS51257">
    <property type="entry name" value="PROKAR_LIPOPROTEIN"/>
    <property type="match status" value="1"/>
</dbReference>
<dbReference type="Pfam" id="PF01476">
    <property type="entry name" value="LysM"/>
    <property type="match status" value="1"/>
</dbReference>
<proteinExistence type="predicted"/>
<dbReference type="EMBL" id="JAUSUU010000002">
    <property type="protein sequence ID" value="MDQ0334256.1"/>
    <property type="molecule type" value="Genomic_DNA"/>
</dbReference>
<dbReference type="SMART" id="SM00047">
    <property type="entry name" value="LYZ2"/>
    <property type="match status" value="1"/>
</dbReference>
<evidence type="ECO:0000256" key="3">
    <source>
        <dbReference type="ARBA" id="ARBA00022801"/>
    </source>
</evidence>
<dbReference type="Proteomes" id="UP001231587">
    <property type="component" value="Unassembled WGS sequence"/>
</dbReference>